<feature type="region of interest" description="Disordered" evidence="1">
    <location>
        <begin position="97"/>
        <end position="118"/>
    </location>
</feature>
<dbReference type="Proteomes" id="UP000886885">
    <property type="component" value="Chromosome 6D"/>
</dbReference>
<accession>A0A8X8CXH2</accession>
<reference evidence="2" key="1">
    <citation type="journal article" date="2020" name="bioRxiv">
        <title>Hybrid origin of Populus tomentosa Carr. identified through genome sequencing and phylogenomic analysis.</title>
        <authorList>
            <person name="An X."/>
            <person name="Gao K."/>
            <person name="Chen Z."/>
            <person name="Li J."/>
            <person name="Yang X."/>
            <person name="Yang X."/>
            <person name="Zhou J."/>
            <person name="Guo T."/>
            <person name="Zhao T."/>
            <person name="Huang S."/>
            <person name="Miao D."/>
            <person name="Khan W.U."/>
            <person name="Rao P."/>
            <person name="Ye M."/>
            <person name="Lei B."/>
            <person name="Liao W."/>
            <person name="Wang J."/>
            <person name="Ji L."/>
            <person name="Li Y."/>
            <person name="Guo B."/>
            <person name="Mustafa N.S."/>
            <person name="Li S."/>
            <person name="Yun Q."/>
            <person name="Keller S.R."/>
            <person name="Mao J."/>
            <person name="Zhang R."/>
            <person name="Strauss S.H."/>
        </authorList>
    </citation>
    <scope>NUCLEOTIDE SEQUENCE</scope>
    <source>
        <strain evidence="2">GM15</strain>
        <tissue evidence="2">Leaf</tissue>
    </source>
</reference>
<sequence length="135" mass="15029">MKAGFSIFKSTSLSLLLIVLVCATVLVWAWQRTPLLTAFLPPNSLLQLSPEDKDNQPVLTVGRNGTAETSTGLVEAEVKHDQKMELKTDVQIMEFAPPERSENTSSTTGKEQYNENVNDQGNTCMNTIWFLHALF</sequence>
<proteinExistence type="predicted"/>
<name>A0A8X8CXH2_POPTO</name>
<feature type="compositionally biased region" description="Polar residues" evidence="1">
    <location>
        <begin position="103"/>
        <end position="118"/>
    </location>
</feature>
<organism evidence="2 3">
    <name type="scientific">Populus tomentosa</name>
    <name type="common">Chinese white poplar</name>
    <dbReference type="NCBI Taxonomy" id="118781"/>
    <lineage>
        <taxon>Eukaryota</taxon>
        <taxon>Viridiplantae</taxon>
        <taxon>Streptophyta</taxon>
        <taxon>Embryophyta</taxon>
        <taxon>Tracheophyta</taxon>
        <taxon>Spermatophyta</taxon>
        <taxon>Magnoliopsida</taxon>
        <taxon>eudicotyledons</taxon>
        <taxon>Gunneridae</taxon>
        <taxon>Pentapetalae</taxon>
        <taxon>rosids</taxon>
        <taxon>fabids</taxon>
        <taxon>Malpighiales</taxon>
        <taxon>Salicaceae</taxon>
        <taxon>Saliceae</taxon>
        <taxon>Populus</taxon>
    </lineage>
</organism>
<evidence type="ECO:0000313" key="3">
    <source>
        <dbReference type="Proteomes" id="UP000886885"/>
    </source>
</evidence>
<keyword evidence="3" id="KW-1185">Reference proteome</keyword>
<dbReference type="EMBL" id="JAAWWB010000012">
    <property type="protein sequence ID" value="KAG6769897.1"/>
    <property type="molecule type" value="Genomic_DNA"/>
</dbReference>
<gene>
    <name evidence="2" type="ORF">POTOM_025563</name>
</gene>
<dbReference type="OrthoDB" id="630188at2759"/>
<comment type="caution">
    <text evidence="2">The sequence shown here is derived from an EMBL/GenBank/DDBJ whole genome shotgun (WGS) entry which is preliminary data.</text>
</comment>
<evidence type="ECO:0000313" key="2">
    <source>
        <dbReference type="EMBL" id="KAG6769897.1"/>
    </source>
</evidence>
<evidence type="ECO:0000256" key="1">
    <source>
        <dbReference type="SAM" id="MobiDB-lite"/>
    </source>
</evidence>
<protein>
    <submittedName>
        <fullName evidence="2">Uncharacterized protein</fullName>
    </submittedName>
</protein>
<dbReference type="AlphaFoldDB" id="A0A8X8CXH2"/>